<evidence type="ECO:0000313" key="3">
    <source>
        <dbReference type="Proteomes" id="UP000284689"/>
    </source>
</evidence>
<dbReference type="Proteomes" id="UP000284689">
    <property type="component" value="Unassembled WGS sequence"/>
</dbReference>
<comment type="caution">
    <text evidence="2">The sequence shown here is derived from an EMBL/GenBank/DDBJ whole genome shotgun (WGS) entry which is preliminary data.</text>
</comment>
<keyword evidence="1" id="KW-0472">Membrane</keyword>
<dbReference type="EMBL" id="QSJD01000057">
    <property type="protein sequence ID" value="RHD41455.1"/>
    <property type="molecule type" value="Genomic_DNA"/>
</dbReference>
<gene>
    <name evidence="2" type="ORF">DW794_21335</name>
</gene>
<dbReference type="AlphaFoldDB" id="A0A414F4Y1"/>
<sequence>MIKQGNIQKWVFSYFINYVKQKIMFYYKILVWLFWVVLAMISACVPLIWLVIFIGLWDIEEANNRH</sequence>
<keyword evidence="1" id="KW-0812">Transmembrane</keyword>
<reference evidence="2 3" key="1">
    <citation type="submission" date="2018-08" db="EMBL/GenBank/DDBJ databases">
        <title>A genome reference for cultivated species of the human gut microbiota.</title>
        <authorList>
            <person name="Zou Y."/>
            <person name="Xue W."/>
            <person name="Luo G."/>
        </authorList>
    </citation>
    <scope>NUCLEOTIDE SEQUENCE [LARGE SCALE GENOMIC DNA]</scope>
    <source>
        <strain evidence="2 3">AM31-16AC</strain>
    </source>
</reference>
<accession>A0A414F4Y1</accession>
<name>A0A414F4Y1_9BACE</name>
<evidence type="ECO:0000256" key="1">
    <source>
        <dbReference type="SAM" id="Phobius"/>
    </source>
</evidence>
<proteinExistence type="predicted"/>
<organism evidence="2 3">
    <name type="scientific">Bacteroides caccae</name>
    <dbReference type="NCBI Taxonomy" id="47678"/>
    <lineage>
        <taxon>Bacteria</taxon>
        <taxon>Pseudomonadati</taxon>
        <taxon>Bacteroidota</taxon>
        <taxon>Bacteroidia</taxon>
        <taxon>Bacteroidales</taxon>
        <taxon>Bacteroidaceae</taxon>
        <taxon>Bacteroides</taxon>
    </lineage>
</organism>
<keyword evidence="1" id="KW-1133">Transmembrane helix</keyword>
<protein>
    <submittedName>
        <fullName evidence="2">Uncharacterized protein</fullName>
    </submittedName>
</protein>
<evidence type="ECO:0000313" key="2">
    <source>
        <dbReference type="EMBL" id="RHD41455.1"/>
    </source>
</evidence>
<feature type="transmembrane region" description="Helical" evidence="1">
    <location>
        <begin position="29"/>
        <end position="57"/>
    </location>
</feature>